<evidence type="ECO:0000313" key="11">
    <source>
        <dbReference type="EMBL" id="QIM08891.1"/>
    </source>
</evidence>
<accession>A0A3G1EV55</accession>
<dbReference type="EMBL" id="MN270974">
    <property type="protein sequence ID" value="QIM07957.1"/>
    <property type="molecule type" value="Genomic_DNA"/>
</dbReference>
<organismHost>
    <name type="scientific">Sus scrofa</name>
    <name type="common">Pig</name>
    <dbReference type="NCBI Taxonomy" id="9823"/>
</organismHost>
<dbReference type="EMBL" id="MN270971">
    <property type="protein sequence ID" value="QIM07256.1"/>
    <property type="molecule type" value="Genomic_DNA"/>
</dbReference>
<sequence length="65" mass="7318">MTMVGTLVPHNRSNFTNNFLSGRFYAIKLHGVSYRGRHDGVWVDVIIKHCAKNISPVCFDGVDII</sequence>
<evidence type="ECO:0000313" key="12">
    <source>
        <dbReference type="EMBL" id="QIM09124.1"/>
    </source>
</evidence>
<dbReference type="EMBL" id="MN270980">
    <property type="protein sequence ID" value="QIM09357.1"/>
    <property type="molecule type" value="Genomic_DNA"/>
</dbReference>
<dbReference type="EMBL" id="MN270972">
    <property type="protein sequence ID" value="QIM07491.1"/>
    <property type="molecule type" value="Genomic_DNA"/>
</dbReference>
<dbReference type="EMBL" id="MN270969">
    <property type="protein sequence ID" value="QIM06786.1"/>
    <property type="molecule type" value="Genomic_DNA"/>
</dbReference>
<dbReference type="Proteomes" id="UP000503066">
    <property type="component" value="Genome"/>
</dbReference>
<dbReference type="Proteomes" id="UP000502695">
    <property type="component" value="Segment"/>
</dbReference>
<evidence type="ECO:0000313" key="6">
    <source>
        <dbReference type="EMBL" id="QIM07724.1"/>
    </source>
</evidence>
<evidence type="ECO:0000313" key="15">
    <source>
        <dbReference type="Proteomes" id="UP000500898"/>
    </source>
</evidence>
<evidence type="ECO:0000313" key="3">
    <source>
        <dbReference type="EMBL" id="QIM07021.1"/>
    </source>
</evidence>
<dbReference type="GeneID" id="41902170"/>
<dbReference type="EMBL" id="KX354450">
    <property type="protein sequence ID" value="AOO54450.1"/>
    <property type="molecule type" value="Genomic_DNA"/>
</dbReference>
<evidence type="ECO:0000313" key="13">
    <source>
        <dbReference type="EMBL" id="QIM09357.1"/>
    </source>
</evidence>
<evidence type="ECO:0000313" key="7">
    <source>
        <dbReference type="EMBL" id="QIM07957.1"/>
    </source>
</evidence>
<organismHost>
    <name type="scientific">Phacochoerus africanus</name>
    <name type="common">Warthog</name>
    <dbReference type="NCBI Taxonomy" id="41426"/>
</organismHost>
<dbReference type="EMBL" id="MN270970">
    <property type="protein sequence ID" value="QIM07021.1"/>
    <property type="molecule type" value="Genomic_DNA"/>
</dbReference>
<dbReference type="Proteomes" id="UP000503294">
    <property type="component" value="Segment"/>
</dbReference>
<dbReference type="KEGG" id="vg:41902170"/>
<dbReference type="EMBL" id="MN270978">
    <property type="protein sequence ID" value="QIM08891.1"/>
    <property type="molecule type" value="Genomic_DNA"/>
</dbReference>
<dbReference type="EMBL" id="MN270975">
    <property type="protein sequence ID" value="QIM08192.1"/>
    <property type="molecule type" value="Genomic_DNA"/>
</dbReference>
<reference evidence="14 15" key="2">
    <citation type="journal article" date="2020" name="Transbound. Emerg. Dis.">
        <title>The evolution of African swine fever virus in Sardinia (1978 to 2014) as revealed by whole genome sequencing and comparative analysis.</title>
        <authorList>
            <person name="Torresi C."/>
            <person name="Fiori M."/>
            <person name="Bertolotti L."/>
            <person name="Floris M."/>
            <person name="Colitti B."/>
            <person name="Giammarioli M."/>
            <person name="Dei Giudici S."/>
            <person name="Oggiano A."/>
            <person name="Malmberg M."/>
            <person name="De Mia G.M."/>
            <person name="Belak S."/>
            <person name="Granberg F."/>
        </authorList>
    </citation>
    <scope>NUCLEOTIDE SEQUENCE [LARGE SCALE GENOMIC DNA]</scope>
    <source>
        <strain evidence="4">139/Nu/1981</strain>
        <strain evidence="5">140/Or/1985</strain>
        <strain evidence="7">141/Nu/1990</strain>
        <strain evidence="8">142/Nu/1995</strain>
        <strain evidence="13">22653/Ca/2014</strain>
        <strain evidence="10">26/Ss/2004</strain>
        <strain evidence="2">56/Ca/1978</strain>
        <strain evidence="3">57/Ca/1979</strain>
        <strain evidence="9">60/Nu/1997</strain>
        <strain evidence="11">72407/Ss/2005</strain>
        <strain evidence="6">85/Ca/1985</strain>
        <strain evidence="12">97/Ot/2012</strain>
    </source>
</reference>
<proteinExistence type="predicted"/>
<evidence type="ECO:0000313" key="5">
    <source>
        <dbReference type="EMBL" id="QIM07491.1"/>
    </source>
</evidence>
<dbReference type="Proteomes" id="UP000500898">
    <property type="component" value="Segment"/>
</dbReference>
<protein>
    <submittedName>
        <fullName evidence="1">Uncharacterized protein</fullName>
    </submittedName>
</protein>
<dbReference type="Proteomes" id="UP000266411">
    <property type="component" value="Segment"/>
</dbReference>
<dbReference type="Proteomes" id="UP000502885">
    <property type="component" value="Segment"/>
</dbReference>
<dbReference type="Proteomes" id="UP000501235">
    <property type="component" value="Segment"/>
</dbReference>
<reference evidence="1" key="1">
    <citation type="journal article" date="2016" name="Genome Announc.">
        <title>Complete genome sequence of an African swine fever virus isolate from Sardinia, Italy.</title>
        <authorList>
            <person name="Granberg F."/>
            <person name="Torresi C."/>
            <person name="Oggiano A."/>
            <person name="Malmberg M."/>
            <person name="Iscaro C."/>
            <person name="De Mia G.M."/>
            <person name="Sandor B."/>
        </authorList>
    </citation>
    <scope>NUCLEOTIDE SEQUENCE [LARGE SCALE GENOMIC DNA]</scope>
    <source>
        <strain evidence="1">47/Ss/2008</strain>
    </source>
</reference>
<dbReference type="Proteomes" id="UP000501487">
    <property type="component" value="Segment"/>
</dbReference>
<dbReference type="RefSeq" id="YP_009703362.1">
    <property type="nucleotide sequence ID" value="NC_044955.1"/>
</dbReference>
<dbReference type="Proteomes" id="UP000500690">
    <property type="component" value="Segment"/>
</dbReference>
<dbReference type="EMBL" id="MN270976">
    <property type="protein sequence ID" value="QIM08425.1"/>
    <property type="molecule type" value="Genomic_DNA"/>
</dbReference>
<organismHost>
    <name type="scientific">Ornithodoros moubata</name>
    <name type="common">Soft tick</name>
    <name type="synonym">Argasid tick</name>
    <dbReference type="NCBI Taxonomy" id="6938"/>
</organismHost>
<dbReference type="Proteomes" id="UP000501465">
    <property type="component" value="Segment"/>
</dbReference>
<evidence type="ECO:0000313" key="8">
    <source>
        <dbReference type="EMBL" id="QIM08192.1"/>
    </source>
</evidence>
<gene>
    <name evidence="1" type="primary">URF39</name>
    <name evidence="2" type="synonym">URF039</name>
    <name evidence="1" type="ORF">AFSV47Ss_0145</name>
</gene>
<evidence type="ECO:0000313" key="4">
    <source>
        <dbReference type="EMBL" id="QIM07256.1"/>
    </source>
</evidence>
<dbReference type="EMBL" id="MN270977">
    <property type="protein sequence ID" value="QIM08658.1"/>
    <property type="molecule type" value="Genomic_DNA"/>
</dbReference>
<dbReference type="EMBL" id="MN270973">
    <property type="protein sequence ID" value="QIM07724.1"/>
    <property type="molecule type" value="Genomic_DNA"/>
</dbReference>
<evidence type="ECO:0000313" key="14">
    <source>
        <dbReference type="Proteomes" id="UP000500690"/>
    </source>
</evidence>
<dbReference type="Proteomes" id="UP000502933">
    <property type="component" value="Segment"/>
</dbReference>
<dbReference type="EMBL" id="MN270979">
    <property type="protein sequence ID" value="QIM09124.1"/>
    <property type="molecule type" value="Genomic_DNA"/>
</dbReference>
<organismHost>
    <name type="scientific">Potamochoerus larvatus</name>
    <name type="common">Bushpig</name>
    <dbReference type="NCBI Taxonomy" id="273792"/>
</organismHost>
<organismHost>
    <name type="scientific">Ornithodoros</name>
    <name type="common">relapsing fever ticks</name>
    <dbReference type="NCBI Taxonomy" id="6937"/>
</organismHost>
<evidence type="ECO:0000313" key="10">
    <source>
        <dbReference type="EMBL" id="QIM08658.1"/>
    </source>
</evidence>
<evidence type="ECO:0000313" key="1">
    <source>
        <dbReference type="EMBL" id="AOO54450.1"/>
    </source>
</evidence>
<name>A0A3G1EV55_ASF</name>
<organismHost>
    <name type="scientific">Phacochoerus aethiopicus</name>
    <name type="common">Warthog</name>
    <dbReference type="NCBI Taxonomy" id="85517"/>
</organismHost>
<dbReference type="Proteomes" id="UP000501990">
    <property type="component" value="Segment"/>
</dbReference>
<dbReference type="Proteomes" id="UP000501683">
    <property type="component" value="Segment"/>
</dbReference>
<organism evidence="1">
    <name type="scientific">African swine fever virus</name>
    <name type="common">ASFV</name>
    <dbReference type="NCBI Taxonomy" id="10497"/>
    <lineage>
        <taxon>Viruses</taxon>
        <taxon>Varidnaviria</taxon>
        <taxon>Bamfordvirae</taxon>
        <taxon>Nucleocytoviricota</taxon>
        <taxon>Pokkesviricetes</taxon>
        <taxon>Asfuvirales</taxon>
        <taxon>Asfarviridae</taxon>
        <taxon>Asfivirus</taxon>
        <taxon>Asfivirus haemorrhagiae</taxon>
    </lineage>
</organism>
<evidence type="ECO:0000313" key="9">
    <source>
        <dbReference type="EMBL" id="QIM08425.1"/>
    </source>
</evidence>
<evidence type="ECO:0000313" key="2">
    <source>
        <dbReference type="EMBL" id="QIM06786.1"/>
    </source>
</evidence>